<dbReference type="Pfam" id="PF08531">
    <property type="entry name" value="Bac_rhamnosid_N"/>
    <property type="match status" value="1"/>
</dbReference>
<dbReference type="Proteomes" id="UP000638043">
    <property type="component" value="Unassembled WGS sequence"/>
</dbReference>
<dbReference type="Gene3D" id="2.60.120.260">
    <property type="entry name" value="Galactose-binding domain-like"/>
    <property type="match status" value="2"/>
</dbReference>
<gene>
    <name evidence="8" type="ORF">GCM10010910_21600</name>
</gene>
<dbReference type="InterPro" id="IPR013737">
    <property type="entry name" value="Bac_rhamnosid_N"/>
</dbReference>
<feature type="domain" description="Alpha-L-rhamnosidase concanavalin-like" evidence="4">
    <location>
        <begin position="317"/>
        <end position="401"/>
    </location>
</feature>
<dbReference type="InterPro" id="IPR008902">
    <property type="entry name" value="Rhamnosid_concanavalin"/>
</dbReference>
<sequence>MAAIPDFSSSDPTTRVVALRSQHGAGLIGVPGEGVRLTWRVTARPGVSQLAYQLAAGSEGGELRPGSVTPGAAQVAVPAGDIPAGERRRFAVRIATENGWTAWSDELIVEAGLDAYEAEVIGIPSEVEGPAAILRREFTVRALPERARLRLSALGLVDAWINGVRASDAHLTPGWTSYGKRVLVDTLDVTALLREGGNTIVLEVGDGWYRGRMGFADRTRIYGDRSGALAQIDTEDGVLVATDASWRGGFGATRAASIYDGSDIDLRLAPDGVHETGFDDGAWTAAEVIEADLSRFEPRSAPPVRTVAELPMRRTERDGSVQFDAGQNVSGWVRLVVRGREGDVVTIRHAEILEPSGDLHTAALRSAKATDSYVLASDGETTLEPRFTFHGFQHAEVTGAEVVSATAIAISSDLPVRSTFRSSSGALDQFHSNVLWSQRDNFVSVPTDCPQRDERLGWTGDALAFAPTASTLMDAESFWRGWLLDLEADQTDEGGVASVVPDIIRRSDMLMGGVTVDNMGRAAWADAATFVPWAVYTAGGSDEVLRQQLRSMRRWVEHLRRRAGDEVLLPTEPFQYGDWLDPDAPGERPWEAKVSSDYVANAFYVKSARILARAEELVGSAESAASYDELADRVAAATWEKWGEEAITTQTGAALALEFALAPEAERARVADLLAASVRAENGRIATGFVGTAIVLDALSNNGHLAEAYLMLLRREAPSWLYQVDRGATTVWERWDAIKPDGSIHSGDMAAGSTEEGGSMLSFNHYAYGAMIDWVYRNVAGLVPAEPGYRVVRLAPRPAKGLTSATATIDTAYGTLGIDWSLTGDTLEASLQVPFGVTVELDLPTTADSVVNASGPLGHGTHRLTVTHAAVV</sequence>
<dbReference type="SUPFAM" id="SSF48208">
    <property type="entry name" value="Six-hairpin glycosidases"/>
    <property type="match status" value="1"/>
</dbReference>
<evidence type="ECO:0000313" key="9">
    <source>
        <dbReference type="Proteomes" id="UP000638043"/>
    </source>
</evidence>
<dbReference type="Gene3D" id="1.50.10.10">
    <property type="match status" value="1"/>
</dbReference>
<dbReference type="InterPro" id="IPR035398">
    <property type="entry name" value="Bac_rhamnosid_C"/>
</dbReference>
<feature type="domain" description="Alpha-L-rhamnosidase C-terminal" evidence="7">
    <location>
        <begin position="781"/>
        <end position="852"/>
    </location>
</feature>
<keyword evidence="9" id="KW-1185">Reference proteome</keyword>
<evidence type="ECO:0000259" key="4">
    <source>
        <dbReference type="Pfam" id="PF05592"/>
    </source>
</evidence>
<dbReference type="Gene3D" id="2.60.420.10">
    <property type="entry name" value="Maltose phosphorylase, domain 3"/>
    <property type="match status" value="1"/>
</dbReference>
<feature type="domain" description="Bacterial alpha-L-rhamnosidase N-terminal" evidence="5">
    <location>
        <begin position="145"/>
        <end position="307"/>
    </location>
</feature>
<evidence type="ECO:0000259" key="7">
    <source>
        <dbReference type="Pfam" id="PF17390"/>
    </source>
</evidence>
<dbReference type="InterPro" id="IPR016007">
    <property type="entry name" value="Alpha_rhamnosid"/>
</dbReference>
<dbReference type="InterPro" id="IPR035396">
    <property type="entry name" value="Bac_rhamnosid6H"/>
</dbReference>
<organism evidence="8 9">
    <name type="scientific">Microbacterium nanhaiense</name>
    <dbReference type="NCBI Taxonomy" id="1301026"/>
    <lineage>
        <taxon>Bacteria</taxon>
        <taxon>Bacillati</taxon>
        <taxon>Actinomycetota</taxon>
        <taxon>Actinomycetes</taxon>
        <taxon>Micrococcales</taxon>
        <taxon>Microbacteriaceae</taxon>
        <taxon>Microbacterium</taxon>
    </lineage>
</organism>
<dbReference type="Pfam" id="PF17390">
    <property type="entry name" value="Bac_rhamnosid_C"/>
    <property type="match status" value="1"/>
</dbReference>
<accession>A0ABQ2N470</accession>
<dbReference type="InterPro" id="IPR012341">
    <property type="entry name" value="6hp_glycosidase-like_sf"/>
</dbReference>
<evidence type="ECO:0000259" key="5">
    <source>
        <dbReference type="Pfam" id="PF08531"/>
    </source>
</evidence>
<protein>
    <recommendedName>
        <fullName evidence="2">alpha-L-rhamnosidase</fullName>
        <ecNumber evidence="2">3.2.1.40</ecNumber>
    </recommendedName>
</protein>
<dbReference type="PANTHER" id="PTHR33307">
    <property type="entry name" value="ALPHA-RHAMNOSIDASE (EUROFUNG)"/>
    <property type="match status" value="1"/>
</dbReference>
<dbReference type="EMBL" id="BMMQ01000006">
    <property type="protein sequence ID" value="GGO65126.1"/>
    <property type="molecule type" value="Genomic_DNA"/>
</dbReference>
<evidence type="ECO:0000256" key="1">
    <source>
        <dbReference type="ARBA" id="ARBA00001445"/>
    </source>
</evidence>
<proteinExistence type="predicted"/>
<name>A0ABQ2N470_9MICO</name>
<reference evidence="9" key="1">
    <citation type="journal article" date="2019" name="Int. J. Syst. Evol. Microbiol.">
        <title>The Global Catalogue of Microorganisms (GCM) 10K type strain sequencing project: providing services to taxonomists for standard genome sequencing and annotation.</title>
        <authorList>
            <consortium name="The Broad Institute Genomics Platform"/>
            <consortium name="The Broad Institute Genome Sequencing Center for Infectious Disease"/>
            <person name="Wu L."/>
            <person name="Ma J."/>
        </authorList>
    </citation>
    <scope>NUCLEOTIDE SEQUENCE [LARGE SCALE GENOMIC DNA]</scope>
    <source>
        <strain evidence="9">CGMCC 4.7181</strain>
    </source>
</reference>
<evidence type="ECO:0000259" key="6">
    <source>
        <dbReference type="Pfam" id="PF17389"/>
    </source>
</evidence>
<dbReference type="PANTHER" id="PTHR33307:SF6">
    <property type="entry name" value="ALPHA-RHAMNOSIDASE (EUROFUNG)-RELATED"/>
    <property type="match status" value="1"/>
</dbReference>
<evidence type="ECO:0000256" key="2">
    <source>
        <dbReference type="ARBA" id="ARBA00012652"/>
    </source>
</evidence>
<keyword evidence="3" id="KW-0378">Hydrolase</keyword>
<evidence type="ECO:0000256" key="3">
    <source>
        <dbReference type="ARBA" id="ARBA00022801"/>
    </source>
</evidence>
<dbReference type="Pfam" id="PF05592">
    <property type="entry name" value="Bac_rhamnosid"/>
    <property type="match status" value="1"/>
</dbReference>
<feature type="domain" description="Alpha-L-rhamnosidase six-hairpin glycosidase" evidence="6">
    <location>
        <begin position="418"/>
        <end position="779"/>
    </location>
</feature>
<comment type="caution">
    <text evidence="8">The sequence shown here is derived from an EMBL/GenBank/DDBJ whole genome shotgun (WGS) entry which is preliminary data.</text>
</comment>
<dbReference type="Pfam" id="PF25788">
    <property type="entry name" value="Ig_Rha78A_N"/>
    <property type="match status" value="1"/>
</dbReference>
<comment type="catalytic activity">
    <reaction evidence="1">
        <text>Hydrolysis of terminal non-reducing alpha-L-rhamnose residues in alpha-L-rhamnosides.</text>
        <dbReference type="EC" id="3.2.1.40"/>
    </reaction>
</comment>
<dbReference type="EC" id="3.2.1.40" evidence="2"/>
<evidence type="ECO:0000313" key="8">
    <source>
        <dbReference type="EMBL" id="GGO65126.1"/>
    </source>
</evidence>
<dbReference type="Pfam" id="PF17389">
    <property type="entry name" value="Bac_rhamnosid6H"/>
    <property type="match status" value="1"/>
</dbReference>
<dbReference type="InterPro" id="IPR008928">
    <property type="entry name" value="6-hairpin_glycosidase_sf"/>
</dbReference>
<dbReference type="RefSeq" id="WP_188701761.1">
    <property type="nucleotide sequence ID" value="NZ_BMMQ01000006.1"/>
</dbReference>